<evidence type="ECO:0000256" key="1">
    <source>
        <dbReference type="SAM" id="Coils"/>
    </source>
</evidence>
<dbReference type="Proteomes" id="UP000177697">
    <property type="component" value="Unassembled WGS sequence"/>
</dbReference>
<evidence type="ECO:0000256" key="3">
    <source>
        <dbReference type="SAM" id="Phobius"/>
    </source>
</evidence>
<evidence type="ECO:0000313" key="4">
    <source>
        <dbReference type="EMBL" id="OHB14684.1"/>
    </source>
</evidence>
<feature type="coiled-coil region" evidence="1">
    <location>
        <begin position="30"/>
        <end position="57"/>
    </location>
</feature>
<comment type="caution">
    <text evidence="4">The sequence shown here is derived from an EMBL/GenBank/DDBJ whole genome shotgun (WGS) entry which is preliminary data.</text>
</comment>
<accession>A0A1G2UZ67</accession>
<dbReference type="EMBL" id="MHWW01000017">
    <property type="protein sequence ID" value="OHB14684.1"/>
    <property type="molecule type" value="Genomic_DNA"/>
</dbReference>
<feature type="transmembrane region" description="Helical" evidence="3">
    <location>
        <begin position="64"/>
        <end position="88"/>
    </location>
</feature>
<keyword evidence="3" id="KW-0472">Membrane</keyword>
<evidence type="ECO:0000313" key="5">
    <source>
        <dbReference type="Proteomes" id="UP000177697"/>
    </source>
</evidence>
<feature type="compositionally biased region" description="Polar residues" evidence="2">
    <location>
        <begin position="1"/>
        <end position="28"/>
    </location>
</feature>
<proteinExistence type="predicted"/>
<dbReference type="AlphaFoldDB" id="A0A1G2UZ67"/>
<reference evidence="4 5" key="1">
    <citation type="journal article" date="2016" name="Nat. Commun.">
        <title>Thousands of microbial genomes shed light on interconnected biogeochemical processes in an aquifer system.</title>
        <authorList>
            <person name="Anantharaman K."/>
            <person name="Brown C.T."/>
            <person name="Hug L.A."/>
            <person name="Sharon I."/>
            <person name="Castelle C.J."/>
            <person name="Probst A.J."/>
            <person name="Thomas B.C."/>
            <person name="Singh A."/>
            <person name="Wilkins M.J."/>
            <person name="Karaoz U."/>
            <person name="Brodie E.L."/>
            <person name="Williams K.H."/>
            <person name="Hubbard S.S."/>
            <person name="Banfield J.F."/>
        </authorList>
    </citation>
    <scope>NUCLEOTIDE SEQUENCE [LARGE SCALE GENOMIC DNA]</scope>
</reference>
<keyword evidence="1" id="KW-0175">Coiled coil</keyword>
<feature type="region of interest" description="Disordered" evidence="2">
    <location>
        <begin position="1"/>
        <end position="29"/>
    </location>
</feature>
<gene>
    <name evidence="4" type="ORF">A2431_00545</name>
</gene>
<organism evidence="4 5">
    <name type="scientific">Candidatus Zambryskibacteria bacterium RIFOXYC1_FULL_39_10</name>
    <dbReference type="NCBI Taxonomy" id="1802779"/>
    <lineage>
        <taxon>Bacteria</taxon>
        <taxon>Candidatus Zambryskiibacteriota</taxon>
    </lineage>
</organism>
<keyword evidence="3" id="KW-1133">Transmembrane helix</keyword>
<name>A0A1G2UZ67_9BACT</name>
<evidence type="ECO:0000256" key="2">
    <source>
        <dbReference type="SAM" id="MobiDB-lite"/>
    </source>
</evidence>
<protein>
    <submittedName>
        <fullName evidence="4">Uncharacterized protein</fullName>
    </submittedName>
</protein>
<sequence length="132" mass="15291">MENKITEPSSINNPETSKASPIPTSESESLGVLEEKIKKLEKKAESTETNFDRLEKNVGNMSNLMMWITSVIAGIFAITTIFIALDYWKYNEERYEKFVDKTQDFYTKEETIKLIIDFKNCIWFNGLSNCLK</sequence>
<keyword evidence="3" id="KW-0812">Transmembrane</keyword>